<dbReference type="RefSeq" id="WP_203191576.1">
    <property type="nucleotide sequence ID" value="NZ_CP063362.1"/>
</dbReference>
<dbReference type="KEGG" id="xdi:EZH22_16140"/>
<dbReference type="CDD" id="cd13578">
    <property type="entry name" value="PBP2_Bug27"/>
    <property type="match status" value="1"/>
</dbReference>
<protein>
    <submittedName>
        <fullName evidence="3">Tripartite tricarboxylate transporter substrate binding protein</fullName>
    </submittedName>
</protein>
<dbReference type="PANTHER" id="PTHR42928">
    <property type="entry name" value="TRICARBOXYLATE-BINDING PROTEIN"/>
    <property type="match status" value="1"/>
</dbReference>
<evidence type="ECO:0000256" key="1">
    <source>
        <dbReference type="ARBA" id="ARBA00006987"/>
    </source>
</evidence>
<dbReference type="PANTHER" id="PTHR42928:SF5">
    <property type="entry name" value="BLR1237 PROTEIN"/>
    <property type="match status" value="1"/>
</dbReference>
<accession>A0A974PJB9</accession>
<dbReference type="EMBL" id="CP063362">
    <property type="protein sequence ID" value="QRG04697.1"/>
    <property type="molecule type" value="Genomic_DNA"/>
</dbReference>
<proteinExistence type="inferred from homology"/>
<comment type="similarity">
    <text evidence="1">Belongs to the UPF0065 (bug) family.</text>
</comment>
<name>A0A974PJB9_9HYPH</name>
<dbReference type="InterPro" id="IPR042100">
    <property type="entry name" value="Bug_dom1"/>
</dbReference>
<dbReference type="Proteomes" id="UP000596427">
    <property type="component" value="Chromosome"/>
</dbReference>
<evidence type="ECO:0000256" key="2">
    <source>
        <dbReference type="SAM" id="SignalP"/>
    </source>
</evidence>
<dbReference type="Pfam" id="PF03401">
    <property type="entry name" value="TctC"/>
    <property type="match status" value="1"/>
</dbReference>
<organism evidence="3 4">
    <name type="scientific">Xanthobacter dioxanivorans</name>
    <dbReference type="NCBI Taxonomy" id="2528964"/>
    <lineage>
        <taxon>Bacteria</taxon>
        <taxon>Pseudomonadati</taxon>
        <taxon>Pseudomonadota</taxon>
        <taxon>Alphaproteobacteria</taxon>
        <taxon>Hyphomicrobiales</taxon>
        <taxon>Xanthobacteraceae</taxon>
        <taxon>Xanthobacter</taxon>
    </lineage>
</organism>
<reference evidence="3 4" key="1">
    <citation type="submission" date="2020-10" db="EMBL/GenBank/DDBJ databases">
        <title>Degradation of 1,4-Dioxane by Xanthobacter sp. YN2, via a Novel Group-2 Soluble Di-Iron Monooxygenase.</title>
        <authorList>
            <person name="Ma F."/>
            <person name="Wang Y."/>
            <person name="Yang J."/>
            <person name="Guo H."/>
            <person name="Su D."/>
            <person name="Yu L."/>
        </authorList>
    </citation>
    <scope>NUCLEOTIDE SEQUENCE [LARGE SCALE GENOMIC DNA]</scope>
    <source>
        <strain evidence="3 4">YN2</strain>
    </source>
</reference>
<feature type="signal peptide" evidence="2">
    <location>
        <begin position="1"/>
        <end position="26"/>
    </location>
</feature>
<dbReference type="SUPFAM" id="SSF53850">
    <property type="entry name" value="Periplasmic binding protein-like II"/>
    <property type="match status" value="1"/>
</dbReference>
<dbReference type="InterPro" id="IPR005064">
    <property type="entry name" value="BUG"/>
</dbReference>
<evidence type="ECO:0000313" key="4">
    <source>
        <dbReference type="Proteomes" id="UP000596427"/>
    </source>
</evidence>
<dbReference type="Gene3D" id="3.40.190.150">
    <property type="entry name" value="Bordetella uptake gene, domain 1"/>
    <property type="match status" value="1"/>
</dbReference>
<gene>
    <name evidence="3" type="ORF">EZH22_16140</name>
</gene>
<sequence>MRFPRLAPAFALAAALAAPLPDSGLADTFPSRPIRLVVPAATGGPTYLTAKMVADHMSETLKQPVVVEPVPGAGGNTGALQVARAAPDGYTLLVATIGTHAINRTLYKTLPFDPIGDFEPVSQLVQYPLVLVATPSLPANTVPELIAYAKANPGKVMRASGGSGTSMHLTGELFRAQAEVDMPHVPYKGSSPALTDLAGGHVQVMFDSLMTAMPLVKAGKLKALGVTGVTRSPIAPDVPTIAEQGLKGYSAFGWIGIVAPKGTPRPVVDTLASAVAGALKDPKIHEMLIAQGAEPVSSTPDAFRAFIADQTKLWAVAVKASGAQVE</sequence>
<evidence type="ECO:0000313" key="3">
    <source>
        <dbReference type="EMBL" id="QRG04697.1"/>
    </source>
</evidence>
<keyword evidence="4" id="KW-1185">Reference proteome</keyword>
<keyword evidence="2" id="KW-0732">Signal</keyword>
<dbReference type="AlphaFoldDB" id="A0A974PJB9"/>
<dbReference type="PIRSF" id="PIRSF017082">
    <property type="entry name" value="YflP"/>
    <property type="match status" value="1"/>
</dbReference>
<feature type="chain" id="PRO_5037448057" evidence="2">
    <location>
        <begin position="27"/>
        <end position="326"/>
    </location>
</feature>
<dbReference type="Gene3D" id="3.40.190.10">
    <property type="entry name" value="Periplasmic binding protein-like II"/>
    <property type="match status" value="1"/>
</dbReference>